<reference evidence="1" key="1">
    <citation type="submission" date="2020-02" db="EMBL/GenBank/DDBJ databases">
        <authorList>
            <person name="Meier V. D."/>
        </authorList>
    </citation>
    <scope>NUCLEOTIDE SEQUENCE</scope>
    <source>
        <strain evidence="1">AVDCRST_MAG18</strain>
    </source>
</reference>
<dbReference type="CDD" id="cd02019">
    <property type="entry name" value="NK"/>
    <property type="match status" value="1"/>
</dbReference>
<dbReference type="InterPro" id="IPR027417">
    <property type="entry name" value="P-loop_NTPase"/>
</dbReference>
<proteinExistence type="predicted"/>
<accession>A0A6J4UJ37</accession>
<protein>
    <recommendedName>
        <fullName evidence="2">Shikimate kinase</fullName>
    </recommendedName>
</protein>
<evidence type="ECO:0000313" key="1">
    <source>
        <dbReference type="EMBL" id="CAA9549164.1"/>
    </source>
</evidence>
<dbReference type="Gene3D" id="3.40.50.300">
    <property type="entry name" value="P-loop containing nucleotide triphosphate hydrolases"/>
    <property type="match status" value="1"/>
</dbReference>
<gene>
    <name evidence="1" type="ORF">AVDCRST_MAG18-148</name>
</gene>
<sequence>MIILISGPINAGKTTIGRALSASLPQTAHVEVDTLREFVPFLPLEEAIPINLENAATIARNFIQRGFGVVLTYPLGQADYDYLLDAFTDLSVPIHTFILGPTLATALADRGARLLSEHERRRIREQYNDGRHRAPFGIRLDTTAQTPAETVATILHHIRAPQGTDAP</sequence>
<organism evidence="1">
    <name type="scientific">uncultured Thermomicrobiales bacterium</name>
    <dbReference type="NCBI Taxonomy" id="1645740"/>
    <lineage>
        <taxon>Bacteria</taxon>
        <taxon>Pseudomonadati</taxon>
        <taxon>Thermomicrobiota</taxon>
        <taxon>Thermomicrobia</taxon>
        <taxon>Thermomicrobiales</taxon>
        <taxon>environmental samples</taxon>
    </lineage>
</organism>
<name>A0A6J4UJ37_9BACT</name>
<dbReference type="EMBL" id="CADCWN010000015">
    <property type="protein sequence ID" value="CAA9549164.1"/>
    <property type="molecule type" value="Genomic_DNA"/>
</dbReference>
<dbReference type="AlphaFoldDB" id="A0A6J4UJ37"/>
<evidence type="ECO:0008006" key="2">
    <source>
        <dbReference type="Google" id="ProtNLM"/>
    </source>
</evidence>
<dbReference type="SUPFAM" id="SSF52540">
    <property type="entry name" value="P-loop containing nucleoside triphosphate hydrolases"/>
    <property type="match status" value="1"/>
</dbReference>